<keyword evidence="3" id="KW-1185">Reference proteome</keyword>
<feature type="compositionally biased region" description="Polar residues" evidence="1">
    <location>
        <begin position="411"/>
        <end position="428"/>
    </location>
</feature>
<feature type="region of interest" description="Disordered" evidence="1">
    <location>
        <begin position="306"/>
        <end position="382"/>
    </location>
</feature>
<dbReference type="Proteomes" id="UP000325780">
    <property type="component" value="Unassembled WGS sequence"/>
</dbReference>
<organism evidence="2 3">
    <name type="scientific">Aspergillus avenaceus</name>
    <dbReference type="NCBI Taxonomy" id="36643"/>
    <lineage>
        <taxon>Eukaryota</taxon>
        <taxon>Fungi</taxon>
        <taxon>Dikarya</taxon>
        <taxon>Ascomycota</taxon>
        <taxon>Pezizomycotina</taxon>
        <taxon>Eurotiomycetes</taxon>
        <taxon>Eurotiomycetidae</taxon>
        <taxon>Eurotiales</taxon>
        <taxon>Aspergillaceae</taxon>
        <taxon>Aspergillus</taxon>
        <taxon>Aspergillus subgen. Circumdati</taxon>
    </lineage>
</organism>
<name>A0A5N6U8L5_ASPAV</name>
<feature type="compositionally biased region" description="Pro residues" evidence="1">
    <location>
        <begin position="338"/>
        <end position="349"/>
    </location>
</feature>
<reference evidence="2 3" key="1">
    <citation type="submission" date="2019-04" db="EMBL/GenBank/DDBJ databases">
        <title>Friends and foes A comparative genomics study of 23 Aspergillus species from section Flavi.</title>
        <authorList>
            <consortium name="DOE Joint Genome Institute"/>
            <person name="Kjaerbolling I."/>
            <person name="Vesth T."/>
            <person name="Frisvad J.C."/>
            <person name="Nybo J.L."/>
            <person name="Theobald S."/>
            <person name="Kildgaard S."/>
            <person name="Isbrandt T."/>
            <person name="Kuo A."/>
            <person name="Sato A."/>
            <person name="Lyhne E.K."/>
            <person name="Kogle M.E."/>
            <person name="Wiebenga A."/>
            <person name="Kun R.S."/>
            <person name="Lubbers R.J."/>
            <person name="Makela M.R."/>
            <person name="Barry K."/>
            <person name="Chovatia M."/>
            <person name="Clum A."/>
            <person name="Daum C."/>
            <person name="Haridas S."/>
            <person name="He G."/>
            <person name="LaButti K."/>
            <person name="Lipzen A."/>
            <person name="Mondo S."/>
            <person name="Riley R."/>
            <person name="Salamov A."/>
            <person name="Simmons B.A."/>
            <person name="Magnuson J.K."/>
            <person name="Henrissat B."/>
            <person name="Mortensen U.H."/>
            <person name="Larsen T.O."/>
            <person name="Devries R.P."/>
            <person name="Grigoriev I.V."/>
            <person name="Machida M."/>
            <person name="Baker S.E."/>
            <person name="Andersen M.R."/>
        </authorList>
    </citation>
    <scope>NUCLEOTIDE SEQUENCE [LARGE SCALE GENOMIC DNA]</scope>
    <source>
        <strain evidence="2 3">IBT 18842</strain>
    </source>
</reference>
<evidence type="ECO:0000256" key="1">
    <source>
        <dbReference type="SAM" id="MobiDB-lite"/>
    </source>
</evidence>
<feature type="compositionally biased region" description="Low complexity" evidence="1">
    <location>
        <begin position="328"/>
        <end position="337"/>
    </location>
</feature>
<dbReference type="EMBL" id="ML742025">
    <property type="protein sequence ID" value="KAE8154954.1"/>
    <property type="molecule type" value="Genomic_DNA"/>
</dbReference>
<feature type="compositionally biased region" description="Basic and acidic residues" evidence="1">
    <location>
        <begin position="251"/>
        <end position="261"/>
    </location>
</feature>
<evidence type="ECO:0000313" key="2">
    <source>
        <dbReference type="EMBL" id="KAE8154954.1"/>
    </source>
</evidence>
<feature type="region of interest" description="Disordered" evidence="1">
    <location>
        <begin position="232"/>
        <end position="293"/>
    </location>
</feature>
<feature type="region of interest" description="Disordered" evidence="1">
    <location>
        <begin position="398"/>
        <end position="553"/>
    </location>
</feature>
<evidence type="ECO:0000313" key="3">
    <source>
        <dbReference type="Proteomes" id="UP000325780"/>
    </source>
</evidence>
<sequence length="667" mass="75368">MAVINQNMTPPAPPVHHAPVQPPLNPALYQTYYPGVHPGYYHHLPVHPTGHPTSHPTGHHREAPRAINNPTTGPSDPTRLVDEMARLNVNVEKATPGSQQKAPEPAPAKEISARGPFFYIGFTFYKAEAIPGQKSNWNNVDKTQLHLTQAELVNMVQVRAKKHTGLEQYQTLSKAKRTHVDQLINELKKGDPRFEWSCVYVKDDIRRVRGKNNRRGDYETLSLDVVVMGKPITSPRPRTSHTTQVTFELPPKSKEKAETKVENPVVKNEPRSANRDLGNGIPWTRPVMSQGQQPPMVHNVQQFIPQMQQQPPPPPQQQPPPPPPQPQPQIQQRQPQQQQPPPPPPPPAHPGMRPFINQAQLPQRAPAAMSHGVHPQPDIYHAATAALGKGPAIEVLHHGSKGVPVGADPNRLSQGFNHAQKQTGTPGNNAHVGKEAFSSHEQIPQGGSVKAPNPAAEPEPEWAPDTSSIGDDESELFDLEDLSSITDDSEGEQENREKSQVWRGSLFRRHSSHSRRPNPTRYRSHYRKLATGAGENRPGRTKYPKGYVDVIPGDSKESEKQVWRTHSREVSRPTRDRPKVIHNNVNTDELDAIDMEKYHGLRSRNDIRSRILDDREARIERREQLVDYRARMLDERWDEACYLGRRMSMRDPNPFYHRQYYAHDSFH</sequence>
<dbReference type="OrthoDB" id="5401486at2759"/>
<feature type="compositionally biased region" description="Polar residues" evidence="1">
    <location>
        <begin position="236"/>
        <end position="246"/>
    </location>
</feature>
<gene>
    <name evidence="2" type="ORF">BDV25DRAFT_63871</name>
</gene>
<feature type="compositionally biased region" description="Acidic residues" evidence="1">
    <location>
        <begin position="470"/>
        <end position="492"/>
    </location>
</feature>
<protein>
    <submittedName>
        <fullName evidence="2">Uncharacterized protein</fullName>
    </submittedName>
</protein>
<dbReference type="AlphaFoldDB" id="A0A5N6U8L5"/>
<feature type="region of interest" description="Disordered" evidence="1">
    <location>
        <begin position="50"/>
        <end position="77"/>
    </location>
</feature>
<feature type="compositionally biased region" description="Basic residues" evidence="1">
    <location>
        <begin position="506"/>
        <end position="528"/>
    </location>
</feature>
<feature type="compositionally biased region" description="Pro residues" evidence="1">
    <location>
        <begin position="310"/>
        <end position="327"/>
    </location>
</feature>
<accession>A0A5N6U8L5</accession>
<proteinExistence type="predicted"/>